<evidence type="ECO:0000313" key="1">
    <source>
        <dbReference type="EMBL" id="KAJ8121259.1"/>
    </source>
</evidence>
<name>A0ACC2J1C4_9PEZI</name>
<reference evidence="1" key="1">
    <citation type="submission" date="2022-11" db="EMBL/GenBank/DDBJ databases">
        <title>Genome Sequence of Nemania bipapillata.</title>
        <authorList>
            <person name="Buettner E."/>
        </authorList>
    </citation>
    <scope>NUCLEOTIDE SEQUENCE</scope>
    <source>
        <strain evidence="1">CP14</strain>
    </source>
</reference>
<dbReference type="Proteomes" id="UP001153334">
    <property type="component" value="Unassembled WGS sequence"/>
</dbReference>
<accession>A0ACC2J1C4</accession>
<sequence length="268" mass="29681">MNLPDNIKEQHQNDIPRSFLGFKPLGQTKTENDEPDRYEAFNLAQDGLMGTAPLQSLPPPLYNHLPLITSYVKHCQEIVAILNIVLAKQLNLPEDTFTSLQSPTKLSGTVLRLLKSYAGPEAADLRTSLIHHTDFGTITLLANTVGGLQILRRGESPLDESAWAWARPQPGCLIVNMGDAMTRWTGGILHSSMHRVTHAPGSQRLVDKYSIAYLARPSRNASMKRLLNTHEASGDKGDDNLTAWEWEVKKAMLMARANPSPQTKDAKV</sequence>
<protein>
    <submittedName>
        <fullName evidence="1">Uncharacterized protein</fullName>
    </submittedName>
</protein>
<keyword evidence="2" id="KW-1185">Reference proteome</keyword>
<organism evidence="1 2">
    <name type="scientific">Nemania bipapillata</name>
    <dbReference type="NCBI Taxonomy" id="110536"/>
    <lineage>
        <taxon>Eukaryota</taxon>
        <taxon>Fungi</taxon>
        <taxon>Dikarya</taxon>
        <taxon>Ascomycota</taxon>
        <taxon>Pezizomycotina</taxon>
        <taxon>Sordariomycetes</taxon>
        <taxon>Xylariomycetidae</taxon>
        <taxon>Xylariales</taxon>
        <taxon>Xylariaceae</taxon>
        <taxon>Nemania</taxon>
    </lineage>
</organism>
<evidence type="ECO:0000313" key="2">
    <source>
        <dbReference type="Proteomes" id="UP001153334"/>
    </source>
</evidence>
<dbReference type="EMBL" id="JAPESX010000447">
    <property type="protein sequence ID" value="KAJ8121259.1"/>
    <property type="molecule type" value="Genomic_DNA"/>
</dbReference>
<proteinExistence type="predicted"/>
<comment type="caution">
    <text evidence="1">The sequence shown here is derived from an EMBL/GenBank/DDBJ whole genome shotgun (WGS) entry which is preliminary data.</text>
</comment>
<gene>
    <name evidence="1" type="ORF">ONZ43_g2244</name>
</gene>